<dbReference type="EMBL" id="JYDP01000179">
    <property type="protein sequence ID" value="KRZ03881.1"/>
    <property type="molecule type" value="Genomic_DNA"/>
</dbReference>
<dbReference type="Proteomes" id="UP000055024">
    <property type="component" value="Unassembled WGS sequence"/>
</dbReference>
<name>A0A0V1H0E7_9BILA</name>
<organism evidence="1 2">
    <name type="scientific">Trichinella zimbabwensis</name>
    <dbReference type="NCBI Taxonomy" id="268475"/>
    <lineage>
        <taxon>Eukaryota</taxon>
        <taxon>Metazoa</taxon>
        <taxon>Ecdysozoa</taxon>
        <taxon>Nematoda</taxon>
        <taxon>Enoplea</taxon>
        <taxon>Dorylaimia</taxon>
        <taxon>Trichinellida</taxon>
        <taxon>Trichinellidae</taxon>
        <taxon>Trichinella</taxon>
    </lineage>
</organism>
<evidence type="ECO:0000313" key="1">
    <source>
        <dbReference type="EMBL" id="KRZ03881.1"/>
    </source>
</evidence>
<evidence type="ECO:0000313" key="2">
    <source>
        <dbReference type="Proteomes" id="UP000055024"/>
    </source>
</evidence>
<keyword evidence="2" id="KW-1185">Reference proteome</keyword>
<dbReference type="AlphaFoldDB" id="A0A0V1H0E7"/>
<comment type="caution">
    <text evidence="1">The sequence shown here is derived from an EMBL/GenBank/DDBJ whole genome shotgun (WGS) entry which is preliminary data.</text>
</comment>
<protein>
    <submittedName>
        <fullName evidence="1">Uncharacterized protein</fullName>
    </submittedName>
</protein>
<sequence>MQITIAIKYIYIAKSPIKSDFQLIVAVRNKCASEANCIKVRIHLQQRSSNALKPVSNAALCK</sequence>
<accession>A0A0V1H0E7</accession>
<proteinExistence type="predicted"/>
<reference evidence="1 2" key="1">
    <citation type="submission" date="2015-01" db="EMBL/GenBank/DDBJ databases">
        <title>Evolution of Trichinella species and genotypes.</title>
        <authorList>
            <person name="Korhonen P.K."/>
            <person name="Edoardo P."/>
            <person name="Giuseppe L.R."/>
            <person name="Gasser R.B."/>
        </authorList>
    </citation>
    <scope>NUCLEOTIDE SEQUENCE [LARGE SCALE GENOMIC DNA]</scope>
    <source>
        <strain evidence="1">ISS1029</strain>
    </source>
</reference>
<gene>
    <name evidence="1" type="ORF">T11_6418</name>
</gene>